<feature type="repeat" description="TPR" evidence="8">
    <location>
        <begin position="138"/>
        <end position="171"/>
    </location>
</feature>
<dbReference type="EMBL" id="CP067420">
    <property type="protein sequence ID" value="QQP88841.1"/>
    <property type="molecule type" value="Genomic_DNA"/>
</dbReference>
<sequence>MLEQLAAVARRHQTDGRPAEAEALYRQALALDGSVASLHRALGTALEDQGRVEEAAGCYRRTLVLAPDDSDGWCDLGMALRRLGRTEEALGAYRRATVLEPGFVEAWFNLGNALTGLGRFEEAIRAYRQALGLRPGDPETWCNLGNALHERGRIADAAAAAGMAVALRPDHAPALVNLGNALIEQGRFREALAQFRRAAHVRPADPASFAGAGMALRQQGRTEEARASFRQAWKLGGDPGLEVRMALALPIIPESEAHIREVRERLADGVARLAGRGIRLRDPLAQVGQTCFYLAYHAADDRPLQQAVAGLYEAACPDLLQDRADPPPRPDGRTHVGFVSQYWHQHTIAKLNLGLIRTLDRERFHVTLFTTPHAGDALRDALVRAADATVELPLDLGAARDAIAARRLDVLYYADIGMSALTYFLAFARLAPLQCLTWGHPDTTGIRNLDRFLSCAAMEPDGAERHYSERLVRLPGTTLHYARPRLPARLKPRSAFGLPDDAHLYVCPQSLFKIHPDFDRALVDLLRRDPKGLVVLLSGRDRNLDALLRRRLAAAGADVAARFRFLRQMPLPDFLSLVACSDVMLDPLHYSGGNTSLEAFALGTPIVTWPGAFMRGRHTHGFYRLMGLDDCVARDHAHYVDLALDLASQPDRRAHVIRRVLDRAPLLFDDAKSVRAIENEILRTP</sequence>
<dbReference type="EC" id="2.4.1.255" evidence="3"/>
<dbReference type="SUPFAM" id="SSF48452">
    <property type="entry name" value="TPR-like"/>
    <property type="match status" value="2"/>
</dbReference>
<reference evidence="10" key="1">
    <citation type="submission" date="2021-02" db="EMBL/GenBank/DDBJ databases">
        <title>Skermanella TT6 skin isolate.</title>
        <authorList>
            <person name="Lee K."/>
            <person name="Ganzorig M."/>
        </authorList>
    </citation>
    <scope>NUCLEOTIDE SEQUENCE</scope>
    <source>
        <strain evidence="10">TT6</strain>
    </source>
</reference>
<evidence type="ECO:0000256" key="3">
    <source>
        <dbReference type="ARBA" id="ARBA00011970"/>
    </source>
</evidence>
<evidence type="ECO:0000259" key="9">
    <source>
        <dbReference type="Pfam" id="PF13844"/>
    </source>
</evidence>
<protein>
    <recommendedName>
        <fullName evidence="3">protein O-GlcNAc transferase</fullName>
        <ecNumber evidence="3">2.4.1.255</ecNumber>
    </recommendedName>
</protein>
<dbReference type="SMART" id="SM00028">
    <property type="entry name" value="TPR"/>
    <property type="match status" value="7"/>
</dbReference>
<name>A0ABX7B3C4_9PROT</name>
<feature type="repeat" description="TPR" evidence="8">
    <location>
        <begin position="172"/>
        <end position="205"/>
    </location>
</feature>
<dbReference type="SUPFAM" id="SSF53756">
    <property type="entry name" value="UDP-Glycosyltransferase/glycogen phosphorylase"/>
    <property type="match status" value="1"/>
</dbReference>
<evidence type="ECO:0000313" key="11">
    <source>
        <dbReference type="Proteomes" id="UP000595197"/>
    </source>
</evidence>
<dbReference type="InterPro" id="IPR011990">
    <property type="entry name" value="TPR-like_helical_dom_sf"/>
</dbReference>
<accession>A0ABX7B3C4</accession>
<dbReference type="Proteomes" id="UP000595197">
    <property type="component" value="Chromosome"/>
</dbReference>
<evidence type="ECO:0000256" key="7">
    <source>
        <dbReference type="ARBA" id="ARBA00022803"/>
    </source>
</evidence>
<keyword evidence="6" id="KW-0677">Repeat</keyword>
<evidence type="ECO:0000256" key="1">
    <source>
        <dbReference type="ARBA" id="ARBA00004922"/>
    </source>
</evidence>
<feature type="repeat" description="TPR" evidence="8">
    <location>
        <begin position="36"/>
        <end position="69"/>
    </location>
</feature>
<feature type="domain" description="O-GlcNAc transferase C-terminal" evidence="9">
    <location>
        <begin position="491"/>
        <end position="662"/>
    </location>
</feature>
<organism evidence="10 11">
    <name type="scientific">Skermanella cutis</name>
    <dbReference type="NCBI Taxonomy" id="2775420"/>
    <lineage>
        <taxon>Bacteria</taxon>
        <taxon>Pseudomonadati</taxon>
        <taxon>Pseudomonadota</taxon>
        <taxon>Alphaproteobacteria</taxon>
        <taxon>Rhodospirillales</taxon>
        <taxon>Azospirillaceae</taxon>
        <taxon>Skermanella</taxon>
    </lineage>
</organism>
<keyword evidence="7 8" id="KW-0802">TPR repeat</keyword>
<gene>
    <name evidence="10" type="ORF">IGS68_22955</name>
</gene>
<dbReference type="Gene3D" id="1.25.40.10">
    <property type="entry name" value="Tetratricopeptide repeat domain"/>
    <property type="match status" value="4"/>
</dbReference>
<keyword evidence="4" id="KW-0328">Glycosyltransferase</keyword>
<feature type="repeat" description="TPR" evidence="8">
    <location>
        <begin position="104"/>
        <end position="137"/>
    </location>
</feature>
<dbReference type="InterPro" id="IPR019734">
    <property type="entry name" value="TPR_rpt"/>
</dbReference>
<dbReference type="Pfam" id="PF13432">
    <property type="entry name" value="TPR_16"/>
    <property type="match status" value="3"/>
</dbReference>
<comment type="pathway">
    <text evidence="1">Protein modification; protein glycosylation.</text>
</comment>
<dbReference type="Pfam" id="PF07721">
    <property type="entry name" value="TPR_4"/>
    <property type="match status" value="1"/>
</dbReference>
<dbReference type="PROSITE" id="PS50005">
    <property type="entry name" value="TPR"/>
    <property type="match status" value="5"/>
</dbReference>
<evidence type="ECO:0000256" key="2">
    <source>
        <dbReference type="ARBA" id="ARBA00005386"/>
    </source>
</evidence>
<proteinExistence type="inferred from homology"/>
<evidence type="ECO:0000256" key="5">
    <source>
        <dbReference type="ARBA" id="ARBA00022679"/>
    </source>
</evidence>
<dbReference type="PROSITE" id="PS50293">
    <property type="entry name" value="TPR_REGION"/>
    <property type="match status" value="2"/>
</dbReference>
<dbReference type="Gene3D" id="3.40.50.11380">
    <property type="match status" value="1"/>
</dbReference>
<dbReference type="PANTHER" id="PTHR44998">
    <property type="match status" value="1"/>
</dbReference>
<dbReference type="InterPro" id="IPR029489">
    <property type="entry name" value="OGT/SEC/SPY_C"/>
</dbReference>
<feature type="repeat" description="TPR" evidence="8">
    <location>
        <begin position="70"/>
        <end position="103"/>
    </location>
</feature>
<evidence type="ECO:0000256" key="6">
    <source>
        <dbReference type="ARBA" id="ARBA00022737"/>
    </source>
</evidence>
<evidence type="ECO:0000313" key="10">
    <source>
        <dbReference type="EMBL" id="QQP88841.1"/>
    </source>
</evidence>
<keyword evidence="11" id="KW-1185">Reference proteome</keyword>
<evidence type="ECO:0000256" key="8">
    <source>
        <dbReference type="PROSITE-ProRule" id="PRU00339"/>
    </source>
</evidence>
<comment type="similarity">
    <text evidence="2">Belongs to the glycosyltransferase 41 family. O-GlcNAc transferase subfamily.</text>
</comment>
<evidence type="ECO:0000256" key="4">
    <source>
        <dbReference type="ARBA" id="ARBA00022676"/>
    </source>
</evidence>
<dbReference type="Pfam" id="PF13844">
    <property type="entry name" value="Glyco_transf_41"/>
    <property type="match status" value="1"/>
</dbReference>
<dbReference type="RefSeq" id="WP_201074300.1">
    <property type="nucleotide sequence ID" value="NZ_CP067420.1"/>
</dbReference>
<keyword evidence="5" id="KW-0808">Transferase</keyword>
<dbReference type="Gene3D" id="3.40.50.2000">
    <property type="entry name" value="Glycogen Phosphorylase B"/>
    <property type="match status" value="1"/>
</dbReference>
<dbReference type="PANTHER" id="PTHR44998:SF1">
    <property type="entry name" value="UDP-N-ACETYLGLUCOSAMINE--PEPTIDE N-ACETYLGLUCOSAMINYLTRANSFERASE 110 KDA SUBUNIT"/>
    <property type="match status" value="1"/>
</dbReference>
<dbReference type="InterPro" id="IPR011717">
    <property type="entry name" value="TPR-4"/>
</dbReference>